<dbReference type="Proteomes" id="UP000034680">
    <property type="component" value="Unassembled WGS sequence"/>
</dbReference>
<evidence type="ECO:0000256" key="1">
    <source>
        <dbReference type="SAM" id="Phobius"/>
    </source>
</evidence>
<dbReference type="AlphaFoldDB" id="A0A0G2HCY4"/>
<proteinExistence type="predicted"/>
<keyword evidence="1" id="KW-0472">Membrane</keyword>
<keyword evidence="1" id="KW-1133">Transmembrane helix</keyword>
<comment type="caution">
    <text evidence="2">The sequence shown here is derived from an EMBL/GenBank/DDBJ whole genome shotgun (WGS) entry which is preliminary data.</text>
</comment>
<reference evidence="2 3" key="2">
    <citation type="submission" date="2015-05" db="EMBL/GenBank/DDBJ databases">
        <authorList>
            <person name="Morales-Cruz A."/>
            <person name="Amrine K.C."/>
            <person name="Cantu D."/>
        </authorList>
    </citation>
    <scope>NUCLEOTIDE SEQUENCE [LARGE SCALE GENOMIC DNA]</scope>
    <source>
        <strain evidence="2">DA912</strain>
    </source>
</reference>
<feature type="transmembrane region" description="Helical" evidence="1">
    <location>
        <begin position="170"/>
        <end position="192"/>
    </location>
</feature>
<name>A0A0G2HCY4_9PEZI</name>
<feature type="transmembrane region" description="Helical" evidence="1">
    <location>
        <begin position="88"/>
        <end position="111"/>
    </location>
</feature>
<evidence type="ECO:0000313" key="2">
    <source>
        <dbReference type="EMBL" id="KKY33023.1"/>
    </source>
</evidence>
<evidence type="ECO:0000313" key="3">
    <source>
        <dbReference type="Proteomes" id="UP000034680"/>
    </source>
</evidence>
<protein>
    <submittedName>
        <fullName evidence="2">Uncharacterized protein</fullName>
    </submittedName>
</protein>
<gene>
    <name evidence="2" type="ORF">UCDDA912_g06993</name>
</gene>
<feature type="transmembrane region" description="Helical" evidence="1">
    <location>
        <begin position="204"/>
        <end position="225"/>
    </location>
</feature>
<dbReference type="STRING" id="1214573.A0A0G2HCY4"/>
<keyword evidence="3" id="KW-1185">Reference proteome</keyword>
<feature type="transmembrane region" description="Helical" evidence="1">
    <location>
        <begin position="505"/>
        <end position="525"/>
    </location>
</feature>
<organism evidence="2 3">
    <name type="scientific">Diaporthe ampelina</name>
    <dbReference type="NCBI Taxonomy" id="1214573"/>
    <lineage>
        <taxon>Eukaryota</taxon>
        <taxon>Fungi</taxon>
        <taxon>Dikarya</taxon>
        <taxon>Ascomycota</taxon>
        <taxon>Pezizomycotina</taxon>
        <taxon>Sordariomycetes</taxon>
        <taxon>Sordariomycetidae</taxon>
        <taxon>Diaporthales</taxon>
        <taxon>Diaporthaceae</taxon>
        <taxon>Diaporthe</taxon>
    </lineage>
</organism>
<sequence>MNPSQQFCWGSRTVIYISELPHYLHVPEMVLHHLLTLLGMSVVAKFNISRRGLDLSLAALWSEIVYSLRNILKWTGHLDTRPNLDWRLTFYGTLFLFVTRAPTTIMALAMIPANGLQAGPALVIACAYGFHLVYIIRITYIRLKKSGVLQVEDSGVFRVRAGDRLSITSTTLLTGMAFMSTQISLLLLYSWTNTGLEPVGTPELINLTWSSLVAGIIGLAGSRLIAGFLQVFFQWHWISLLCMQLDLAITASVLCLSPSVESSMKRRNLLFCFLLSSSLIKAISQYASHLSCIQSKPQGSSRQLSSSRRTLNCSIINLGQYFFFVLLFATGHSSLARAALNSSLVQLVVEAAANSTMTKATTCFSLGSVAALMSVWRSSLIEISNPVYRFELYDNQTINSLLFSRGPSSLPHWAKFLLQDTFIVGVLYVLFSTTMDYLCNLSWKIPKMPGFLRLRTIGLVTVSAWIGYIVYLVSTGQTPEIHNKNFTATEILAREPPMCSLLLSWNFWAALSASAIVPTAIAHLWQQKVVAQKDMPGEVVLG</sequence>
<feature type="transmembrane region" description="Helical" evidence="1">
    <location>
        <begin position="452"/>
        <end position="473"/>
    </location>
</feature>
<feature type="transmembrane region" description="Helical" evidence="1">
    <location>
        <begin position="309"/>
        <end position="329"/>
    </location>
</feature>
<reference evidence="2 3" key="1">
    <citation type="submission" date="2015-05" db="EMBL/GenBank/DDBJ databases">
        <title>Distinctive expansion of gene families associated with plant cell wall degradation and secondary metabolism in the genomes of grapevine trunk pathogens.</title>
        <authorList>
            <person name="Lawrence D.P."/>
            <person name="Travadon R."/>
            <person name="Rolshausen P.E."/>
            <person name="Baumgartner K."/>
        </authorList>
    </citation>
    <scope>NUCLEOTIDE SEQUENCE [LARGE SCALE GENOMIC DNA]</scope>
    <source>
        <strain evidence="2">DA912</strain>
    </source>
</reference>
<dbReference type="EMBL" id="LCUC01000266">
    <property type="protein sequence ID" value="KKY33023.1"/>
    <property type="molecule type" value="Genomic_DNA"/>
</dbReference>
<dbReference type="OrthoDB" id="5222119at2759"/>
<feature type="transmembrane region" description="Helical" evidence="1">
    <location>
        <begin position="117"/>
        <end position="136"/>
    </location>
</feature>
<keyword evidence="1" id="KW-0812">Transmembrane</keyword>
<accession>A0A0G2HCY4</accession>